<dbReference type="PROSITE" id="PS51257">
    <property type="entry name" value="PROKAR_LIPOPROTEIN"/>
    <property type="match status" value="1"/>
</dbReference>
<keyword evidence="2" id="KW-0732">Signal</keyword>
<evidence type="ECO:0000313" key="4">
    <source>
        <dbReference type="Proteomes" id="UP000005089"/>
    </source>
</evidence>
<dbReference type="Proteomes" id="UP000005089">
    <property type="component" value="Unassembled WGS sequence"/>
</dbReference>
<evidence type="ECO:0000256" key="2">
    <source>
        <dbReference type="SAM" id="SignalP"/>
    </source>
</evidence>
<keyword evidence="4" id="KW-1185">Reference proteome</keyword>
<dbReference type="AlphaFoldDB" id="C3X8A8"/>
<feature type="region of interest" description="Disordered" evidence="1">
    <location>
        <begin position="177"/>
        <end position="199"/>
    </location>
</feature>
<feature type="signal peptide" evidence="2">
    <location>
        <begin position="1"/>
        <end position="18"/>
    </location>
</feature>
<evidence type="ECO:0000256" key="1">
    <source>
        <dbReference type="SAM" id="MobiDB-lite"/>
    </source>
</evidence>
<feature type="compositionally biased region" description="Basic residues" evidence="1">
    <location>
        <begin position="187"/>
        <end position="199"/>
    </location>
</feature>
<gene>
    <name evidence="3" type="ORF">OFBG_00462</name>
</gene>
<organism evidence="3 4">
    <name type="scientific">Oxalobacter formigenes OXCC13</name>
    <dbReference type="NCBI Taxonomy" id="556269"/>
    <lineage>
        <taxon>Bacteria</taxon>
        <taxon>Pseudomonadati</taxon>
        <taxon>Pseudomonadota</taxon>
        <taxon>Betaproteobacteria</taxon>
        <taxon>Burkholderiales</taxon>
        <taxon>Oxalobacteraceae</taxon>
        <taxon>Oxalobacter</taxon>
    </lineage>
</organism>
<evidence type="ECO:0000313" key="3">
    <source>
        <dbReference type="EMBL" id="EEO29434.1"/>
    </source>
</evidence>
<dbReference type="EMBL" id="GG658170">
    <property type="protein sequence ID" value="EEO29434.1"/>
    <property type="molecule type" value="Genomic_DNA"/>
</dbReference>
<dbReference type="HOGENOM" id="CLU_1371034_0_0_4"/>
<name>C3X8A8_OXAFO</name>
<accession>C3X8A8</accession>
<protein>
    <submittedName>
        <fullName evidence="3">Uncharacterized protein</fullName>
    </submittedName>
</protein>
<sequence length="199" mass="22327">MKKLILILSCAFSTACLAQNPQMLPSGLIFRWTEAGKQCDSENGGVSGVFNAMFDKKPIPCIEKDLVAGELTRRGWCPEEVATQPGTRVTVWKNCRPANLLFVPLESAKDAKTEEIIRDYWFSLDNSVFEEKNNNLKEAAFYSARMNEDADELEKRGYCYHGEAADRKDRLVPCTKKELADRNSPAVKKKTAKKAAAKK</sequence>
<feature type="chain" id="PRO_5030166962" evidence="2">
    <location>
        <begin position="19"/>
        <end position="199"/>
    </location>
</feature>
<dbReference type="GeneID" id="77135625"/>
<proteinExistence type="predicted"/>
<dbReference type="RefSeq" id="WP_005879899.1">
    <property type="nucleotide sequence ID" value="NZ_CP019430.1"/>
</dbReference>
<reference evidence="3 4" key="1">
    <citation type="submission" date="2009-02" db="EMBL/GenBank/DDBJ databases">
        <title>The Genome Sequence of Oxalobacter formigenes OXCC13.</title>
        <authorList>
            <consortium name="The Broad Institute Genome Sequencing Platform"/>
            <person name="Ward D."/>
            <person name="Young S.K."/>
            <person name="Kodira C.D."/>
            <person name="Zeng Q."/>
            <person name="Koehrsen M."/>
            <person name="Alvarado L."/>
            <person name="Berlin A."/>
            <person name="Borenstein D."/>
            <person name="Chen Z."/>
            <person name="Engels R."/>
            <person name="Freedman E."/>
            <person name="Gellesch M."/>
            <person name="Goldberg J."/>
            <person name="Griggs A."/>
            <person name="Gujja S."/>
            <person name="Heiman D."/>
            <person name="Hepburn T."/>
            <person name="Howarth C."/>
            <person name="Jen D."/>
            <person name="Larson L."/>
            <person name="Lewis B."/>
            <person name="Mehta T."/>
            <person name="Park D."/>
            <person name="Pearson M."/>
            <person name="Roberts A."/>
            <person name="Saif S."/>
            <person name="Shea T."/>
            <person name="Shenoy N."/>
            <person name="Sisk P."/>
            <person name="Stolte C."/>
            <person name="Sykes S."/>
            <person name="Walk T."/>
            <person name="White J."/>
            <person name="Yandava C."/>
            <person name="Allison M.J."/>
            <person name="Lander E."/>
            <person name="Nusbaum C."/>
            <person name="Galagan J."/>
            <person name="Birren B."/>
        </authorList>
    </citation>
    <scope>NUCLEOTIDE SEQUENCE [LARGE SCALE GENOMIC DNA]</scope>
    <source>
        <strain evidence="3 4">OXCC13</strain>
    </source>
</reference>